<dbReference type="EMBL" id="JAEHOD010000005">
    <property type="protein sequence ID" value="KAG2452413.1"/>
    <property type="molecule type" value="Genomic_DNA"/>
</dbReference>
<comment type="caution">
    <text evidence="11">Lacks conserved residue(s) required for the propagation of feature annotation.</text>
</comment>
<keyword evidence="8" id="KW-0862">Zinc</keyword>
<evidence type="ECO:0000256" key="12">
    <source>
        <dbReference type="SAM" id="MobiDB-lite"/>
    </source>
</evidence>
<dbReference type="PANTHER" id="PTHR13062:SF12">
    <property type="entry name" value="ALPHA-2-MACROGLOBULIN DOMAIN-CONTAINING PROTEIN"/>
    <property type="match status" value="1"/>
</dbReference>
<feature type="disulfide bond" evidence="11">
    <location>
        <begin position="2319"/>
        <end position="2328"/>
    </location>
</feature>
<evidence type="ECO:0000256" key="2">
    <source>
        <dbReference type="ARBA" id="ARBA00004613"/>
    </source>
</evidence>
<keyword evidence="6" id="KW-0732">Signal</keyword>
<sequence length="2334" mass="243421">MTYAKPRVFLAKQLPLTVILSTPGELMVNSSEPVAVYSRQAIQVVFSRPVIALGSDFGDGAAAKQVPFRLSCGVPGRFRWVSTTTARWDPDVDWPPDLSCSLRWNTSLRAYDGARLVLAGGIPARRNLTTWDTLYMTAGGVSSRLATQVTAGAWSAWTGAPGDKLPEVPQDGWVALQFNYPVNLLWIKDAIMVLSGQNPGMQETLARLPFTLWPCGALQDVQNTINSSLSLADLPGPNDAALNVSSTCAGLVMGATLPQPDTWYTVYLPAGTLYSEMSGPSRNTLSFTFGGLRRFRFPFPADPQWADSVAEGLSYRRLELWLPHGLQPGTSLESLARVLSICELQPAAAPAVAGDEQQPEACVPLPFTLTLPAPSRLRMTVPGLMPGKKYRVTGVADPTVKDGFGLGLEASGSTTFYMTNIPFRFEGPYTPNARGFPVAVLEMPPEDGLTQWPYVAVAPPANDTLRYPMRVLRSLTLDMTNTSQVIKLLQMFQQPGNNIDPTALLGLDPASVVPVPEALTTPGSGAGWSLVQAPLQPGAAVQVLDACCGPPSYVGGPPNRRTQVVVRSDLSLSVVNTRGTVFTAWVTDASEGGGGGGVAGATVQFYAIPSDGDFPNDYHLYGHQASGATLAAVAMAPPSATNTSETTTAATTPPRVALVADGLYAPYTWPQAPSSVLCSLVADRRLVRPGESIKITGFVARESLSGMQLPPASWGVLEVSSGWGESASGSVTGRRRSAAATTSTAVGGSSTPPLLELGSGSSGVRSAQSRNEYDLSRGVLVNSGDSSKGWGASSSSSGSSSSTSRRALRQEAEAPPDGYGAPPDPEPYKPPPRVLVEVNASSGSIHGEIQVPYGARQQPYSVALYLPTYSAKEDGKYYSNLPLDGPPPNLNSPDALAGMTYIKSFEFTVADPRLPTAGLQVDVPTWVSPTGTFTVTATAVSYIGAAVGGAPMTLTWRHARASGVLRLTTDVNGVATATVDLGARPESERTTLYDTIAIDVEWIGPTRERVVQSATITVADTEYALTYSLSLTPDRPGVPFGVAAVLTSNTDGSVLSGAPVTATLTPAAPGTSGGAACDTVVTCTTTSGSGFVGPSPCRLSLPCLGRFSLRVCSSLPPVCAVSETTLGRNATEWQQPQLKLRSQPMPPMFLDKDQYALGETPRLRCESSWPHARLLVTWGNSFATQSKVVEQLPSGAMAEVDLGPLTHDNCAGGCVLTAVLHVPRLAPSDMPLPPPDLVPVSVLYDPLAPLTYSSSLSIAVVDDNGLEVLVSVGPSVGVAGGQVVDAAREQLLAIEPGQKAEVSVRVAGAAPGTEVTVYGVDQAVLDLMPYGLAAPQQDLVLRLAADIQAYGMAAYRLAPGSVRAVFDTLVRRLSQLDPWLPLDLNVAPSPYNAAAADMNDEEFLLPFATAITTINGVTPSYRRLPPPIRKSKPGQRAPPLPPFTSGPPGDGGGPSTPEAVVIDVAGELRIADDFVTTPLFTTALTGPDGVARVTFTAPANLGTFVIRAHAATTGAAAGRRYGSGEGRLVVRRALSLTASAPRFVRVGDAFEAGCVVTVGSAPATVAVTLMVEGGASSPLQLSAVGASPPSSFSMTKTVTFTAGADLQEEVRYPLSGRAIGTARLTLRAVDTQAGGGSDGLQFEVPVYGQQGDVMVATTFSLTANGTTGGGWVEGVELPAAVPGSGGLTLTAGVGNLPALTAMYANLLQQERSAAAAGDRYPYAERALMWVVLPPLLATYGQPNTSVAQDEQVSRGFADLATLTELGLGLVWTDFKRWGGWVPSRVDTRLNAWALFLTALHGPALTAPATPLPASGLGRYLAPWTGRLEPKLLPVWRRALARQLVADAAEARESNATYSDWHMLAWARLALGADWDAGNSSYAVDPTDGSNSVDTVDPLVVSDLSLGALVAANGNASRPQLPRETRVVLSLVLLSMGPSNPEPRLVNATLGELNSAIRLQGRTAYVCEASPASLEDQALVLLLMVRAGSRNPMLPRLAAYVAAGGSSGGGSGSSALFRRSVYFSESWSVQALAAAALVSYDASRGSAQPQLQLEADTNGLTVLKASFRPGRTQPVTNTTPWEALPPPPVAGDPGELNFEVSGTGEVSVSAALQFVPVALPAFPTYRGMYVEAAVQVVDPATGEGAGPRVSGVPLGSVVALTIQVTSPDELGAVTLAVMMPGGLEPLDPNVVTDIGSGCDLSSWGDGGGYWGWWYWWPVCPAQETTPPLVTFSYASLRAGTSTVTIKAVAASAGTFALPPIRAWAEAQPELMGMTAGSSFVVCSDCSAPTPATPPAAPVPCPALDCSGNGVCNLANGTCECDAGWTGKVCGKADIA</sequence>
<evidence type="ECO:0000313" key="15">
    <source>
        <dbReference type="Proteomes" id="UP000613740"/>
    </source>
</evidence>
<dbReference type="PROSITE" id="PS00022">
    <property type="entry name" value="EGF_1"/>
    <property type="match status" value="1"/>
</dbReference>
<dbReference type="InterPro" id="IPR041246">
    <property type="entry name" value="Bact_MG10"/>
</dbReference>
<dbReference type="GO" id="GO:0008237">
    <property type="term" value="F:metallopeptidase activity"/>
    <property type="evidence" value="ECO:0007669"/>
    <property type="project" value="UniProtKB-KW"/>
</dbReference>
<keyword evidence="15" id="KW-1185">Reference proteome</keyword>
<keyword evidence="11" id="KW-0245">EGF-like domain</keyword>
<dbReference type="PROSITE" id="PS01186">
    <property type="entry name" value="EGF_2"/>
    <property type="match status" value="1"/>
</dbReference>
<feature type="region of interest" description="Disordered" evidence="12">
    <location>
        <begin position="1422"/>
        <end position="1458"/>
    </location>
</feature>
<evidence type="ECO:0000256" key="7">
    <source>
        <dbReference type="ARBA" id="ARBA00022801"/>
    </source>
</evidence>
<evidence type="ECO:0000256" key="5">
    <source>
        <dbReference type="ARBA" id="ARBA00022723"/>
    </source>
</evidence>
<dbReference type="Pfam" id="PF07974">
    <property type="entry name" value="EGF_2"/>
    <property type="match status" value="1"/>
</dbReference>
<dbReference type="Pfam" id="PF17973">
    <property type="entry name" value="bMG10"/>
    <property type="match status" value="1"/>
</dbReference>
<evidence type="ECO:0000256" key="6">
    <source>
        <dbReference type="ARBA" id="ARBA00022729"/>
    </source>
</evidence>
<dbReference type="GO" id="GO:0004866">
    <property type="term" value="F:endopeptidase inhibitor activity"/>
    <property type="evidence" value="ECO:0007669"/>
    <property type="project" value="InterPro"/>
</dbReference>
<dbReference type="InterPro" id="IPR000742">
    <property type="entry name" value="EGF"/>
</dbReference>
<feature type="compositionally biased region" description="Pro residues" evidence="12">
    <location>
        <begin position="1436"/>
        <end position="1445"/>
    </location>
</feature>
<feature type="compositionally biased region" description="Low complexity" evidence="12">
    <location>
        <begin position="783"/>
        <end position="804"/>
    </location>
</feature>
<evidence type="ECO:0000256" key="1">
    <source>
        <dbReference type="ARBA" id="ARBA00001947"/>
    </source>
</evidence>
<dbReference type="SMART" id="SM01360">
    <property type="entry name" value="A2M"/>
    <property type="match status" value="1"/>
</dbReference>
<reference evidence="14" key="1">
    <citation type="journal article" date="2020" name="bioRxiv">
        <title>Comparative genomics of Chlamydomonas.</title>
        <authorList>
            <person name="Craig R.J."/>
            <person name="Hasan A.R."/>
            <person name="Ness R.W."/>
            <person name="Keightley P.D."/>
        </authorList>
    </citation>
    <scope>NUCLEOTIDE SEQUENCE</scope>
    <source>
        <strain evidence="14">CCAP 11/173</strain>
    </source>
</reference>
<evidence type="ECO:0000256" key="11">
    <source>
        <dbReference type="PROSITE-ProRule" id="PRU00076"/>
    </source>
</evidence>
<feature type="compositionally biased region" description="Low complexity" evidence="12">
    <location>
        <begin position="726"/>
        <end position="751"/>
    </location>
</feature>
<dbReference type="InterPro" id="IPR013111">
    <property type="entry name" value="EGF_extracell"/>
</dbReference>
<dbReference type="Gene3D" id="2.10.25.10">
    <property type="entry name" value="Laminin"/>
    <property type="match status" value="1"/>
</dbReference>
<proteinExistence type="predicted"/>
<keyword evidence="3" id="KW-0964">Secreted</keyword>
<evidence type="ECO:0000256" key="8">
    <source>
        <dbReference type="ARBA" id="ARBA00022833"/>
    </source>
</evidence>
<feature type="region of interest" description="Disordered" evidence="12">
    <location>
        <begin position="725"/>
        <end position="833"/>
    </location>
</feature>
<comment type="cofactor">
    <cofactor evidence="1">
        <name>Zn(2+)</name>
        <dbReference type="ChEBI" id="CHEBI:29105"/>
    </cofactor>
</comment>
<accession>A0A835WQU7</accession>
<evidence type="ECO:0000256" key="4">
    <source>
        <dbReference type="ARBA" id="ARBA00022670"/>
    </source>
</evidence>
<dbReference type="Gene3D" id="2.60.40.3710">
    <property type="match status" value="1"/>
</dbReference>
<feature type="domain" description="EGF-like" evidence="13">
    <location>
        <begin position="2295"/>
        <end position="2329"/>
    </location>
</feature>
<dbReference type="InterPro" id="IPR001599">
    <property type="entry name" value="Macroglobln_a2"/>
</dbReference>
<keyword evidence="5" id="KW-0479">Metal-binding</keyword>
<dbReference type="PANTHER" id="PTHR13062">
    <property type="entry name" value="COLLAGENASE"/>
    <property type="match status" value="1"/>
</dbReference>
<keyword evidence="9" id="KW-0482">Metalloprotease</keyword>
<name>A0A835WQU7_9CHLO</name>
<evidence type="ECO:0000313" key="14">
    <source>
        <dbReference type="EMBL" id="KAG2452413.1"/>
    </source>
</evidence>
<dbReference type="Pfam" id="PF00207">
    <property type="entry name" value="A2M"/>
    <property type="match status" value="1"/>
</dbReference>
<gene>
    <name evidence="14" type="ORF">HYH02_002656</name>
</gene>
<dbReference type="GO" id="GO:0006508">
    <property type="term" value="P:proteolysis"/>
    <property type="evidence" value="ECO:0007669"/>
    <property type="project" value="UniProtKB-KW"/>
</dbReference>
<evidence type="ECO:0000259" key="13">
    <source>
        <dbReference type="PROSITE" id="PS50026"/>
    </source>
</evidence>
<keyword evidence="10 11" id="KW-1015">Disulfide bond</keyword>
<evidence type="ECO:0000256" key="9">
    <source>
        <dbReference type="ARBA" id="ARBA00023049"/>
    </source>
</evidence>
<dbReference type="Proteomes" id="UP000613740">
    <property type="component" value="Unassembled WGS sequence"/>
</dbReference>
<dbReference type="GO" id="GO:0046872">
    <property type="term" value="F:metal ion binding"/>
    <property type="evidence" value="ECO:0007669"/>
    <property type="project" value="UniProtKB-KW"/>
</dbReference>
<comment type="caution">
    <text evidence="14">The sequence shown here is derived from an EMBL/GenBank/DDBJ whole genome shotgun (WGS) entry which is preliminary data.</text>
</comment>
<dbReference type="PROSITE" id="PS50026">
    <property type="entry name" value="EGF_3"/>
    <property type="match status" value="1"/>
</dbReference>
<protein>
    <recommendedName>
        <fullName evidence="13">EGF-like domain-containing protein</fullName>
    </recommendedName>
</protein>
<evidence type="ECO:0000256" key="3">
    <source>
        <dbReference type="ARBA" id="ARBA00022525"/>
    </source>
</evidence>
<dbReference type="OrthoDB" id="543368at2759"/>
<feature type="compositionally biased region" description="Pro residues" evidence="12">
    <location>
        <begin position="822"/>
        <end position="833"/>
    </location>
</feature>
<comment type="subcellular location">
    <subcellularLocation>
        <location evidence="2">Secreted</location>
    </subcellularLocation>
</comment>
<keyword evidence="7" id="KW-0378">Hydrolase</keyword>
<dbReference type="GO" id="GO:0005576">
    <property type="term" value="C:extracellular region"/>
    <property type="evidence" value="ECO:0007669"/>
    <property type="project" value="UniProtKB-SubCell"/>
</dbReference>
<organism evidence="14 15">
    <name type="scientific">Chlamydomonas schloesseri</name>
    <dbReference type="NCBI Taxonomy" id="2026947"/>
    <lineage>
        <taxon>Eukaryota</taxon>
        <taxon>Viridiplantae</taxon>
        <taxon>Chlorophyta</taxon>
        <taxon>core chlorophytes</taxon>
        <taxon>Chlorophyceae</taxon>
        <taxon>CS clade</taxon>
        <taxon>Chlamydomonadales</taxon>
        <taxon>Chlamydomonadaceae</taxon>
        <taxon>Chlamydomonas</taxon>
    </lineage>
</organism>
<evidence type="ECO:0000256" key="10">
    <source>
        <dbReference type="ARBA" id="ARBA00023157"/>
    </source>
</evidence>
<keyword evidence="4" id="KW-0645">Protease</keyword>